<name>A0A8H3AYW7_9AGAM</name>
<dbReference type="GO" id="GO:0006032">
    <property type="term" value="P:chitin catabolic process"/>
    <property type="evidence" value="ECO:0007669"/>
    <property type="project" value="TreeGrafter"/>
</dbReference>
<evidence type="ECO:0000259" key="1">
    <source>
        <dbReference type="PROSITE" id="PS51910"/>
    </source>
</evidence>
<feature type="non-terminal residue" evidence="2">
    <location>
        <position position="1"/>
    </location>
</feature>
<dbReference type="PANTHER" id="PTHR11177:SF317">
    <property type="entry name" value="CHITINASE 12-RELATED"/>
    <property type="match status" value="1"/>
</dbReference>
<protein>
    <recommendedName>
        <fullName evidence="1">GH18 domain-containing protein</fullName>
    </recommendedName>
</protein>
<reference evidence="2" key="1">
    <citation type="submission" date="2021-01" db="EMBL/GenBank/DDBJ databases">
        <authorList>
            <person name="Kaushik A."/>
        </authorList>
    </citation>
    <scope>NUCLEOTIDE SEQUENCE</scope>
    <source>
        <strain evidence="2">AG1-1C</strain>
    </source>
</reference>
<dbReference type="Proteomes" id="UP000663846">
    <property type="component" value="Unassembled WGS sequence"/>
</dbReference>
<dbReference type="PROSITE" id="PS51910">
    <property type="entry name" value="GH18_2"/>
    <property type="match status" value="1"/>
</dbReference>
<dbReference type="GO" id="GO:0004568">
    <property type="term" value="F:chitinase activity"/>
    <property type="evidence" value="ECO:0007669"/>
    <property type="project" value="TreeGrafter"/>
</dbReference>
<organism evidence="2 3">
    <name type="scientific">Rhizoctonia solani</name>
    <dbReference type="NCBI Taxonomy" id="456999"/>
    <lineage>
        <taxon>Eukaryota</taxon>
        <taxon>Fungi</taxon>
        <taxon>Dikarya</taxon>
        <taxon>Basidiomycota</taxon>
        <taxon>Agaricomycotina</taxon>
        <taxon>Agaricomycetes</taxon>
        <taxon>Cantharellales</taxon>
        <taxon>Ceratobasidiaceae</taxon>
        <taxon>Rhizoctonia</taxon>
    </lineage>
</organism>
<dbReference type="InterPro" id="IPR050314">
    <property type="entry name" value="Glycosyl_Hydrlase_18"/>
</dbReference>
<evidence type="ECO:0000313" key="3">
    <source>
        <dbReference type="Proteomes" id="UP000663846"/>
    </source>
</evidence>
<gene>
    <name evidence="2" type="ORF">RDB_LOCUS134439</name>
</gene>
<accession>A0A8H3AYW7</accession>
<dbReference type="GO" id="GO:0005576">
    <property type="term" value="C:extracellular region"/>
    <property type="evidence" value="ECO:0007669"/>
    <property type="project" value="TreeGrafter"/>
</dbReference>
<dbReference type="PANTHER" id="PTHR11177">
    <property type="entry name" value="CHITINASE"/>
    <property type="match status" value="1"/>
</dbReference>
<dbReference type="Pfam" id="PF00704">
    <property type="entry name" value="Glyco_hydro_18"/>
    <property type="match status" value="1"/>
</dbReference>
<dbReference type="EMBL" id="CAJMWS010000431">
    <property type="protein sequence ID" value="CAE6443720.1"/>
    <property type="molecule type" value="Genomic_DNA"/>
</dbReference>
<dbReference type="InterPro" id="IPR011583">
    <property type="entry name" value="Chitinase_II/V-like_cat"/>
</dbReference>
<dbReference type="SUPFAM" id="SSF51445">
    <property type="entry name" value="(Trans)glycosidases"/>
    <property type="match status" value="1"/>
</dbReference>
<sequence length="220" mass="23189">ASRRACNPFYPNAIDTSAFTHILFAYGALARDGTVTVASEDQQLLRDVAALKSNDTSLRVFLAVGGWGLGADPANMVAISTSASARTKLGTSGVAICQSYGLDGIDIEWAPGISATQWKNVVQGASSGLKAANFNLSMSTPHSFWSSSGVNTVAADLSKAVDFMSLISHDISGTVLEYPNSLSKMSSAVMAIHKLGFPRSQIMMGIPFYGRWGSTSLKRG</sequence>
<dbReference type="InterPro" id="IPR017853">
    <property type="entry name" value="GH"/>
</dbReference>
<proteinExistence type="predicted"/>
<dbReference type="AlphaFoldDB" id="A0A8H3AYW7"/>
<feature type="domain" description="GH18" evidence="1">
    <location>
        <begin position="1"/>
        <end position="220"/>
    </location>
</feature>
<dbReference type="GO" id="GO:0005975">
    <property type="term" value="P:carbohydrate metabolic process"/>
    <property type="evidence" value="ECO:0007669"/>
    <property type="project" value="InterPro"/>
</dbReference>
<evidence type="ECO:0000313" key="2">
    <source>
        <dbReference type="EMBL" id="CAE6443720.1"/>
    </source>
</evidence>
<dbReference type="SMART" id="SM00636">
    <property type="entry name" value="Glyco_18"/>
    <property type="match status" value="1"/>
</dbReference>
<comment type="caution">
    <text evidence="2">The sequence shown here is derived from an EMBL/GenBank/DDBJ whole genome shotgun (WGS) entry which is preliminary data.</text>
</comment>
<dbReference type="InterPro" id="IPR001223">
    <property type="entry name" value="Glyco_hydro18_cat"/>
</dbReference>
<dbReference type="GO" id="GO:0008061">
    <property type="term" value="F:chitin binding"/>
    <property type="evidence" value="ECO:0007669"/>
    <property type="project" value="InterPro"/>
</dbReference>
<dbReference type="Gene3D" id="3.20.20.80">
    <property type="entry name" value="Glycosidases"/>
    <property type="match status" value="1"/>
</dbReference>